<organism evidence="6 7">
    <name type="scientific">Hominimerdicola aceti</name>
    <dbReference type="NCBI Taxonomy" id="2981726"/>
    <lineage>
        <taxon>Bacteria</taxon>
        <taxon>Bacillati</taxon>
        <taxon>Bacillota</taxon>
        <taxon>Clostridia</taxon>
        <taxon>Eubacteriales</taxon>
        <taxon>Oscillospiraceae</taxon>
        <taxon>Hominimerdicola</taxon>
    </lineage>
</organism>
<accession>A0AAE3IGJ5</accession>
<evidence type="ECO:0000256" key="2">
    <source>
        <dbReference type="ARBA" id="ARBA00012934"/>
    </source>
</evidence>
<evidence type="ECO:0000256" key="5">
    <source>
        <dbReference type="ARBA" id="ARBA00047778"/>
    </source>
</evidence>
<dbReference type="Pfam" id="PF00699">
    <property type="entry name" value="Urease_beta"/>
    <property type="match status" value="1"/>
</dbReference>
<dbReference type="InterPro" id="IPR002019">
    <property type="entry name" value="Urease_beta-like"/>
</dbReference>
<dbReference type="Proteomes" id="UP001208131">
    <property type="component" value="Unassembled WGS sequence"/>
</dbReference>
<dbReference type="HAMAP" id="MF_01955">
    <property type="entry name" value="Urease_beta_gamma"/>
    <property type="match status" value="1"/>
</dbReference>
<dbReference type="InterPro" id="IPR008223">
    <property type="entry name" value="Urease_gamma-beta_su"/>
</dbReference>
<evidence type="ECO:0000256" key="1">
    <source>
        <dbReference type="ARBA" id="ARBA00004897"/>
    </source>
</evidence>
<sequence>MRLVPREQDKLMLHYAGMLARDRKAQGLKLNYPEAVAYISMEVMEKARAGASAAELMQYGTKLLTADDVMDGVPEMIHEIQIESTMPDGTKLVTVHNPIKGASKLHPGEFIVEEGTVKLNEGTESIELTVSNTGDRPIQTGSHFHFFEVNKALEFDRKAAYGMRLDIPAGTAVRFEPGEKKTVRLIPIGGDRIGYGLNGLVNGKMDDENIKQAAFEKAKKLGFKGV</sequence>
<evidence type="ECO:0000256" key="3">
    <source>
        <dbReference type="ARBA" id="ARBA00022490"/>
    </source>
</evidence>
<dbReference type="Pfam" id="PF00547">
    <property type="entry name" value="Urease_gamma"/>
    <property type="match status" value="1"/>
</dbReference>
<dbReference type="CDD" id="cd00407">
    <property type="entry name" value="Urease_beta"/>
    <property type="match status" value="1"/>
</dbReference>
<dbReference type="FunFam" id="2.10.150.10:FF:000001">
    <property type="entry name" value="Urease subunit beta"/>
    <property type="match status" value="1"/>
</dbReference>
<evidence type="ECO:0000313" key="7">
    <source>
        <dbReference type="Proteomes" id="UP001208131"/>
    </source>
</evidence>
<evidence type="ECO:0000256" key="4">
    <source>
        <dbReference type="ARBA" id="ARBA00022801"/>
    </source>
</evidence>
<dbReference type="RefSeq" id="WP_002851772.1">
    <property type="nucleotide sequence ID" value="NZ_JAOQJZ010000005.1"/>
</dbReference>
<dbReference type="EC" id="3.5.1.5" evidence="2"/>
<comment type="catalytic activity">
    <reaction evidence="5">
        <text>urea + 2 H2O + H(+) = hydrogencarbonate + 2 NH4(+)</text>
        <dbReference type="Rhea" id="RHEA:20557"/>
        <dbReference type="ChEBI" id="CHEBI:15377"/>
        <dbReference type="ChEBI" id="CHEBI:15378"/>
        <dbReference type="ChEBI" id="CHEBI:16199"/>
        <dbReference type="ChEBI" id="CHEBI:17544"/>
        <dbReference type="ChEBI" id="CHEBI:28938"/>
        <dbReference type="EC" id="3.5.1.5"/>
    </reaction>
</comment>
<comment type="caution">
    <text evidence="6">The sequence shown here is derived from an EMBL/GenBank/DDBJ whole genome shotgun (WGS) entry which is preliminary data.</text>
</comment>
<dbReference type="NCBIfam" id="TIGR00193">
    <property type="entry name" value="urease_gam"/>
    <property type="match status" value="1"/>
</dbReference>
<dbReference type="CDD" id="cd00390">
    <property type="entry name" value="Urease_gamma"/>
    <property type="match status" value="1"/>
</dbReference>
<dbReference type="InterPro" id="IPR012010">
    <property type="entry name" value="Urease_gamma"/>
</dbReference>
<gene>
    <name evidence="6" type="primary">ureA</name>
    <name evidence="6" type="ORF">OCV57_06070</name>
</gene>
<dbReference type="Gene3D" id="3.30.280.10">
    <property type="entry name" value="Urease, gamma-like subunit"/>
    <property type="match status" value="1"/>
</dbReference>
<name>A0AAE3IGJ5_9FIRM</name>
<dbReference type="SUPFAM" id="SSF54111">
    <property type="entry name" value="Urease, gamma-subunit"/>
    <property type="match status" value="1"/>
</dbReference>
<dbReference type="InterPro" id="IPR050069">
    <property type="entry name" value="Urease_subunit"/>
</dbReference>
<dbReference type="GO" id="GO:0009039">
    <property type="term" value="F:urease activity"/>
    <property type="evidence" value="ECO:0007669"/>
    <property type="project" value="UniProtKB-EC"/>
</dbReference>
<protein>
    <recommendedName>
        <fullName evidence="2">urease</fullName>
        <ecNumber evidence="2">3.5.1.5</ecNumber>
    </recommendedName>
</protein>
<keyword evidence="4 6" id="KW-0378">Hydrolase</keyword>
<dbReference type="PIRSF" id="PIRSF001225">
    <property type="entry name" value="Urease_gammabeta"/>
    <property type="match status" value="1"/>
</dbReference>
<keyword evidence="3" id="KW-0963">Cytoplasm</keyword>
<proteinExistence type="inferred from homology"/>
<dbReference type="Gene3D" id="2.10.150.10">
    <property type="entry name" value="Urease, beta subunit"/>
    <property type="match status" value="1"/>
</dbReference>
<evidence type="ECO:0000313" key="6">
    <source>
        <dbReference type="EMBL" id="MCU6705490.1"/>
    </source>
</evidence>
<reference evidence="6 7" key="1">
    <citation type="journal article" date="2021" name="ISME Commun">
        <title>Automated analysis of genomic sequences facilitates high-throughput and comprehensive description of bacteria.</title>
        <authorList>
            <person name="Hitch T.C.A."/>
        </authorList>
    </citation>
    <scope>NUCLEOTIDE SEQUENCE [LARGE SCALE GENOMIC DNA]</scope>
    <source>
        <strain evidence="6 7">Sanger_31</strain>
    </source>
</reference>
<comment type="pathway">
    <text evidence="1">Nitrogen metabolism; urea degradation; CO(2) and NH(3) from urea (urease route): step 1/1.</text>
</comment>
<dbReference type="HAMAP" id="MF_00739">
    <property type="entry name" value="Urease_gamma"/>
    <property type="match status" value="1"/>
</dbReference>
<keyword evidence="7" id="KW-1185">Reference proteome</keyword>
<dbReference type="InterPro" id="IPR036463">
    <property type="entry name" value="Urease_gamma_sf"/>
</dbReference>
<dbReference type="GO" id="GO:0035550">
    <property type="term" value="C:urease complex"/>
    <property type="evidence" value="ECO:0007669"/>
    <property type="project" value="InterPro"/>
</dbReference>
<dbReference type="NCBIfam" id="NF009682">
    <property type="entry name" value="PRK13203.1"/>
    <property type="match status" value="1"/>
</dbReference>
<dbReference type="GO" id="GO:0016151">
    <property type="term" value="F:nickel cation binding"/>
    <property type="evidence" value="ECO:0007669"/>
    <property type="project" value="InterPro"/>
</dbReference>
<dbReference type="AlphaFoldDB" id="A0AAE3IGJ5"/>
<dbReference type="GO" id="GO:0043419">
    <property type="term" value="P:urea catabolic process"/>
    <property type="evidence" value="ECO:0007669"/>
    <property type="project" value="InterPro"/>
</dbReference>
<dbReference type="NCBIfam" id="NF009712">
    <property type="entry name" value="PRK13241.1"/>
    <property type="match status" value="1"/>
</dbReference>
<dbReference type="SUPFAM" id="SSF51278">
    <property type="entry name" value="Urease, beta-subunit"/>
    <property type="match status" value="1"/>
</dbReference>
<dbReference type="NCBIfam" id="NF009671">
    <property type="entry name" value="PRK13192.1"/>
    <property type="match status" value="1"/>
</dbReference>
<dbReference type="NCBIfam" id="TIGR00192">
    <property type="entry name" value="urease_beta"/>
    <property type="match status" value="1"/>
</dbReference>
<dbReference type="PANTHER" id="PTHR33569">
    <property type="entry name" value="UREASE"/>
    <property type="match status" value="1"/>
</dbReference>
<dbReference type="InterPro" id="IPR036461">
    <property type="entry name" value="Urease_betasu_sf"/>
</dbReference>
<dbReference type="EMBL" id="JAOQJZ010000005">
    <property type="protein sequence ID" value="MCU6705490.1"/>
    <property type="molecule type" value="Genomic_DNA"/>
</dbReference>
<dbReference type="InterPro" id="IPR002026">
    <property type="entry name" value="Urease_gamma/gamma-beta_su"/>
</dbReference>
<dbReference type="HAMAP" id="MF_01954">
    <property type="entry name" value="Urease_beta"/>
    <property type="match status" value="1"/>
</dbReference>
<dbReference type="PANTHER" id="PTHR33569:SF1">
    <property type="entry name" value="UREASE"/>
    <property type="match status" value="1"/>
</dbReference>